<organism evidence="1 2">
    <name type="scientific">Cyanobacterium stanieri LEGE 03274</name>
    <dbReference type="NCBI Taxonomy" id="1828756"/>
    <lineage>
        <taxon>Bacteria</taxon>
        <taxon>Bacillati</taxon>
        <taxon>Cyanobacteriota</taxon>
        <taxon>Cyanophyceae</taxon>
        <taxon>Oscillatoriophycideae</taxon>
        <taxon>Chroococcales</taxon>
        <taxon>Geminocystaceae</taxon>
        <taxon>Cyanobacterium</taxon>
    </lineage>
</organism>
<keyword evidence="2" id="KW-1185">Reference proteome</keyword>
<dbReference type="RefSeq" id="WP_193800762.1">
    <property type="nucleotide sequence ID" value="NZ_JADEWC010000014.1"/>
</dbReference>
<gene>
    <name evidence="1" type="ORF">IQ215_07845</name>
</gene>
<dbReference type="EMBL" id="JADEWC010000014">
    <property type="protein sequence ID" value="MBE9222608.1"/>
    <property type="molecule type" value="Genomic_DNA"/>
</dbReference>
<evidence type="ECO:0000313" key="2">
    <source>
        <dbReference type="Proteomes" id="UP000654604"/>
    </source>
</evidence>
<protein>
    <submittedName>
        <fullName evidence="1">Uncharacterized protein</fullName>
    </submittedName>
</protein>
<comment type="caution">
    <text evidence="1">The sequence shown here is derived from an EMBL/GenBank/DDBJ whole genome shotgun (WGS) entry which is preliminary data.</text>
</comment>
<reference evidence="1 2" key="1">
    <citation type="submission" date="2020-10" db="EMBL/GenBank/DDBJ databases">
        <authorList>
            <person name="Castelo-Branco R."/>
            <person name="Eusebio N."/>
            <person name="Adriana R."/>
            <person name="Vieira A."/>
            <person name="Brugerolle De Fraissinette N."/>
            <person name="Rezende De Castro R."/>
            <person name="Schneider M.P."/>
            <person name="Vasconcelos V."/>
            <person name="Leao P.N."/>
        </authorList>
    </citation>
    <scope>NUCLEOTIDE SEQUENCE [LARGE SCALE GENOMIC DNA]</scope>
    <source>
        <strain evidence="1 2">LEGE 03274</strain>
    </source>
</reference>
<accession>A0ABR9V403</accession>
<proteinExistence type="predicted"/>
<sequence>MISYFLSGISQGSKIYLTIDEDLIHFIGKNFLHLDHNINALDNFRCSVIDAIIEDEKVNLKNIQSFDSQGKPKCLVFLILSILAAYQMSEDDQEEISEKDYFTRLRSLLGLLGEGRPNGMKFGNHSEEILWKEWNLWLLQQGFQPTAYKGKGSQKYIKYPISQTLFRQVDKDKLQELFIKKQWTNSWDAPTLYSQVHHEISYLSKHIANLLRDRKRLELVADSLHEIHQQWLAEGCPKKPIKKRKNQYILSRNLFTGLYRTEDPFLGDIDYFLYPKQPKFKDNNEIKIQYQNQTEVLREDRQGWYLPCGSKLTVEDLNKGIIGTVINHNNLEKFILPARDFWILIRDKEDEDSDIYATWASPNLGEQFIILCKQNLMKDLQLLKDEKLLNWSEEIRPFPDHEDWLELHQCQVLSEAWEGIFPSNLQLKDALQPKTKLSISLKNGLKIPQQKAWLKDYPPNIIIYGFYPNIELEIKDIFTEQIIEHSSQKTNQLISVSFPHSTSYLVTAKARNDFEEILINLKDWEDLEIANINLNEIKSNHNNNLLNTLSML</sequence>
<name>A0ABR9V403_9CHRO</name>
<dbReference type="Proteomes" id="UP000654604">
    <property type="component" value="Unassembled WGS sequence"/>
</dbReference>
<evidence type="ECO:0000313" key="1">
    <source>
        <dbReference type="EMBL" id="MBE9222608.1"/>
    </source>
</evidence>